<proteinExistence type="predicted"/>
<evidence type="ECO:0000313" key="3">
    <source>
        <dbReference type="Proteomes" id="UP000829542"/>
    </source>
</evidence>
<dbReference type="Proteomes" id="UP000829542">
    <property type="component" value="Chromosome"/>
</dbReference>
<keyword evidence="3" id="KW-1185">Reference proteome</keyword>
<protein>
    <submittedName>
        <fullName evidence="2">ABC transporter substrate-binding protein</fullName>
    </submittedName>
</protein>
<evidence type="ECO:0000313" key="2">
    <source>
        <dbReference type="EMBL" id="UNM96686.1"/>
    </source>
</evidence>
<dbReference type="InterPro" id="IPR042245">
    <property type="entry name" value="Tgt2/MlaC_sf"/>
</dbReference>
<dbReference type="RefSeq" id="WP_242150734.1">
    <property type="nucleotide sequence ID" value="NZ_CP093379.1"/>
</dbReference>
<dbReference type="PANTHER" id="PTHR36573">
    <property type="entry name" value="INTERMEMBRANE PHOSPHOLIPID TRANSPORT SYSTEM BINDING PROTEIN MLAC"/>
    <property type="match status" value="1"/>
</dbReference>
<sequence>MKRNFKKIMMFGFFVALMSLFQASYAQEDPVSVIKNTSDQLFKTLKVEKNNLKRDPSKVYGIVEKILVPRFDFGTISQWVMGRSWRDASPMQRDEFTAEFKKLLINSYAGVLLDYTDETLTVLPLPPNAAKGDEVTVRSEIVSKDRPPVAINYSMIKSGNRWMVYDVSVEGVSIVANYRSEIRELVARQGVEGMIDTLKRKNKQ</sequence>
<organism evidence="2 3">
    <name type="scientific">Ignatzschineria rhizosphaerae</name>
    <dbReference type="NCBI Taxonomy" id="2923279"/>
    <lineage>
        <taxon>Bacteria</taxon>
        <taxon>Pseudomonadati</taxon>
        <taxon>Pseudomonadota</taxon>
        <taxon>Gammaproteobacteria</taxon>
        <taxon>Cardiobacteriales</taxon>
        <taxon>Ignatzschineriaceae</taxon>
        <taxon>Ignatzschineria</taxon>
    </lineage>
</organism>
<feature type="chain" id="PRO_5047350603" evidence="1">
    <location>
        <begin position="27"/>
        <end position="204"/>
    </location>
</feature>
<dbReference type="PANTHER" id="PTHR36573:SF1">
    <property type="entry name" value="INTERMEMBRANE PHOSPHOLIPID TRANSPORT SYSTEM BINDING PROTEIN MLAC"/>
    <property type="match status" value="1"/>
</dbReference>
<keyword evidence="1" id="KW-0732">Signal</keyword>
<name>A0ABY3X1F1_9GAMM</name>
<gene>
    <name evidence="2" type="ORF">MMG00_02130</name>
</gene>
<dbReference type="Gene3D" id="3.10.450.710">
    <property type="entry name" value="Tgt2/MlaC"/>
    <property type="match status" value="1"/>
</dbReference>
<dbReference type="Pfam" id="PF05494">
    <property type="entry name" value="MlaC"/>
    <property type="match status" value="1"/>
</dbReference>
<evidence type="ECO:0000256" key="1">
    <source>
        <dbReference type="SAM" id="SignalP"/>
    </source>
</evidence>
<dbReference type="EMBL" id="CP093379">
    <property type="protein sequence ID" value="UNM96686.1"/>
    <property type="molecule type" value="Genomic_DNA"/>
</dbReference>
<dbReference type="PIRSF" id="PIRSF004649">
    <property type="entry name" value="MlaC"/>
    <property type="match status" value="1"/>
</dbReference>
<dbReference type="InterPro" id="IPR008869">
    <property type="entry name" value="MlaC/ttg2D"/>
</dbReference>
<feature type="signal peptide" evidence="1">
    <location>
        <begin position="1"/>
        <end position="26"/>
    </location>
</feature>
<reference evidence="2 3" key="1">
    <citation type="submission" date="2022-03" db="EMBL/GenBank/DDBJ databases">
        <title>Ignatzschineria rhizosphaerae HR5S32.</title>
        <authorList>
            <person name="Sun J.Q."/>
            <person name="Feng J.Y."/>
        </authorList>
    </citation>
    <scope>NUCLEOTIDE SEQUENCE [LARGE SCALE GENOMIC DNA]</scope>
    <source>
        <strain evidence="2 3">HR5S32</strain>
    </source>
</reference>
<accession>A0ABY3X1F1</accession>